<protein>
    <recommendedName>
        <fullName evidence="4">Secreted protein</fullName>
    </recommendedName>
</protein>
<comment type="caution">
    <text evidence="2">The sequence shown here is derived from an EMBL/GenBank/DDBJ whole genome shotgun (WGS) entry which is preliminary data.</text>
</comment>
<evidence type="ECO:0008006" key="4">
    <source>
        <dbReference type="Google" id="ProtNLM"/>
    </source>
</evidence>
<reference evidence="2 3" key="1">
    <citation type="journal article" date="2021" name="ISME J.">
        <title>Genomic evolution of the class Acidithiobacillia: deep-branching Proteobacteria living in extreme acidic conditions.</title>
        <authorList>
            <person name="Moya-Beltran A."/>
            <person name="Beard S."/>
            <person name="Rojas-Villalobos C."/>
            <person name="Issotta F."/>
            <person name="Gallardo Y."/>
            <person name="Ulloa R."/>
            <person name="Giaveno A."/>
            <person name="Degli Esposti M."/>
            <person name="Johnson D.B."/>
            <person name="Quatrini R."/>
        </authorList>
    </citation>
    <scope>NUCLEOTIDE SEQUENCE [LARGE SCALE GENOMIC DNA]</scope>
    <source>
        <strain evidence="2 3">RW2</strain>
    </source>
</reference>
<keyword evidence="3" id="KW-1185">Reference proteome</keyword>
<evidence type="ECO:0000313" key="3">
    <source>
        <dbReference type="Proteomes" id="UP000755654"/>
    </source>
</evidence>
<dbReference type="EMBL" id="JAAOMP010000126">
    <property type="protein sequence ID" value="MBU2760822.1"/>
    <property type="molecule type" value="Genomic_DNA"/>
</dbReference>
<keyword evidence="1" id="KW-1133">Transmembrane helix</keyword>
<gene>
    <name evidence="2" type="ORF">HAP95_11790</name>
</gene>
<name>A0ABS6A019_9PROT</name>
<evidence type="ECO:0000313" key="2">
    <source>
        <dbReference type="EMBL" id="MBU2760822.1"/>
    </source>
</evidence>
<dbReference type="RefSeq" id="WP_215884397.1">
    <property type="nucleotide sequence ID" value="NZ_JAAOMP010000126.1"/>
</dbReference>
<keyword evidence="1" id="KW-0472">Membrane</keyword>
<organism evidence="2 3">
    <name type="scientific">Acidithiobacillus sulfurivorans</name>
    <dbReference type="NCBI Taxonomy" id="1958756"/>
    <lineage>
        <taxon>Bacteria</taxon>
        <taxon>Pseudomonadati</taxon>
        <taxon>Pseudomonadota</taxon>
        <taxon>Acidithiobacillia</taxon>
        <taxon>Acidithiobacillales</taxon>
        <taxon>Acidithiobacillaceae</taxon>
        <taxon>Acidithiobacillus</taxon>
    </lineage>
</organism>
<accession>A0ABS6A019</accession>
<proteinExistence type="predicted"/>
<feature type="transmembrane region" description="Helical" evidence="1">
    <location>
        <begin position="20"/>
        <end position="40"/>
    </location>
</feature>
<evidence type="ECO:0000256" key="1">
    <source>
        <dbReference type="SAM" id="Phobius"/>
    </source>
</evidence>
<sequence>MKTLIVATIRLSWLTFKTGWWIPLAALYAAQYAHADTVYLTRLRRFAILKSFQKPQQSIAEMMRNLCFRTRLVFDYLRMTKNSAPSAHGSG</sequence>
<dbReference type="Proteomes" id="UP000755654">
    <property type="component" value="Unassembled WGS sequence"/>
</dbReference>
<keyword evidence="1" id="KW-0812">Transmembrane</keyword>